<dbReference type="GO" id="GO:0098609">
    <property type="term" value="P:cell-cell adhesion"/>
    <property type="evidence" value="ECO:0007669"/>
    <property type="project" value="TreeGrafter"/>
</dbReference>
<dbReference type="GO" id="GO:0009897">
    <property type="term" value="C:external side of plasma membrane"/>
    <property type="evidence" value="ECO:0007669"/>
    <property type="project" value="TreeGrafter"/>
</dbReference>
<dbReference type="Gene3D" id="2.60.40.1460">
    <property type="entry name" value="Integrin domains. Chain A, domain 2"/>
    <property type="match status" value="1"/>
</dbReference>
<proteinExistence type="inferred from homology"/>
<evidence type="ECO:0000256" key="9">
    <source>
        <dbReference type="ARBA" id="ARBA00023136"/>
    </source>
</evidence>
<dbReference type="GO" id="GO:0033627">
    <property type="term" value="P:cell adhesion mediated by integrin"/>
    <property type="evidence" value="ECO:0007669"/>
    <property type="project" value="TreeGrafter"/>
</dbReference>
<dbReference type="Pfam" id="PF01839">
    <property type="entry name" value="FG-GAP"/>
    <property type="match status" value="2"/>
</dbReference>
<dbReference type="PANTHER" id="PTHR23220">
    <property type="entry name" value="INTEGRIN ALPHA"/>
    <property type="match status" value="1"/>
</dbReference>
<evidence type="ECO:0000256" key="12">
    <source>
        <dbReference type="SAM" id="Phobius"/>
    </source>
</evidence>
<name>A0A8J9W253_BRALA</name>
<evidence type="ECO:0000256" key="5">
    <source>
        <dbReference type="ARBA" id="ARBA00022737"/>
    </source>
</evidence>
<dbReference type="Pfam" id="PF08441">
    <property type="entry name" value="Integrin_A_Ig_1"/>
    <property type="match status" value="1"/>
</dbReference>
<keyword evidence="10" id="KW-0675">Receptor</keyword>
<keyword evidence="9 12" id="KW-0472">Membrane</keyword>
<feature type="domain" description="Integrin alpha first immunoglubulin-like" evidence="14">
    <location>
        <begin position="459"/>
        <end position="605"/>
    </location>
</feature>
<evidence type="ECO:0000259" key="14">
    <source>
        <dbReference type="Pfam" id="PF08441"/>
    </source>
</evidence>
<dbReference type="InterPro" id="IPR013517">
    <property type="entry name" value="FG-GAP"/>
</dbReference>
<keyword evidence="4 13" id="KW-0732">Signal</keyword>
<dbReference type="InterPro" id="IPR013519">
    <property type="entry name" value="Int_alpha_beta-p"/>
</dbReference>
<gene>
    <name evidence="17" type="primary">ITGA8</name>
    <name evidence="17" type="ORF">BLAG_LOCUS2745</name>
</gene>
<evidence type="ECO:0000259" key="15">
    <source>
        <dbReference type="Pfam" id="PF20805"/>
    </source>
</evidence>
<keyword evidence="5" id="KW-0677">Repeat</keyword>
<evidence type="ECO:0000259" key="16">
    <source>
        <dbReference type="Pfam" id="PF20806"/>
    </source>
</evidence>
<keyword evidence="7 12" id="KW-1133">Transmembrane helix</keyword>
<feature type="domain" description="Integrin alpha second immunoglobulin-like" evidence="15">
    <location>
        <begin position="607"/>
        <end position="749"/>
    </location>
</feature>
<keyword evidence="3 12" id="KW-0812">Transmembrane</keyword>
<comment type="similarity">
    <text evidence="2">Belongs to the integrin alpha chain family.</text>
</comment>
<dbReference type="Gene3D" id="2.60.40.1510">
    <property type="entry name" value="ntegrin, alpha v. Chain A, domain 3"/>
    <property type="match status" value="1"/>
</dbReference>
<evidence type="ECO:0000256" key="11">
    <source>
        <dbReference type="ARBA" id="ARBA00023180"/>
    </source>
</evidence>
<evidence type="ECO:0000313" key="18">
    <source>
        <dbReference type="Proteomes" id="UP000838412"/>
    </source>
</evidence>
<evidence type="ECO:0000256" key="8">
    <source>
        <dbReference type="ARBA" id="ARBA00023037"/>
    </source>
</evidence>
<keyword evidence="18" id="KW-1185">Reference proteome</keyword>
<dbReference type="AlphaFoldDB" id="A0A8J9W253"/>
<dbReference type="SUPFAM" id="SSF69179">
    <property type="entry name" value="Integrin domains"/>
    <property type="match status" value="3"/>
</dbReference>
<dbReference type="PANTHER" id="PTHR23220:SF133">
    <property type="entry name" value="INTEGRIN ALPHA-PS2"/>
    <property type="match status" value="1"/>
</dbReference>
<feature type="domain" description="Integrin alpha third immunoglobulin-like" evidence="16">
    <location>
        <begin position="851"/>
        <end position="936"/>
    </location>
</feature>
<sequence>MARDKRTTMWVWLIFLSATVDVEGFNLDVESRLLYRGPTGSGFGASLDFHRATNGGEAGLVVGAPFALDEAAGSVPTGAVFRCPAQDGLGANSTCHRLPLKLPDAKANQMMGATVRTSPLEDLIVACAPRYWYKGLKGFIESWNLVGNCLLARKNMTRIQEFSPCKDRQFRRAAWFEEGFCQAGTSAAFTQKGDIVFGAPGSYLWEGQIYSIDRLTLELGQTDQRQNYFDDYSGASVAAGDLSGSGDADYVIGGPRAKRIMGLVSIVNKDMNFITELIGEQLASGFGSSLSVTDVNGDGRADLLIGAPYFSVLSGPSMQGDVGRVYVFTCKSERRYCGLIDAQGSIRDTTPITGRTAGGRFGTAMVAMGDMDSDGFNEVAVGAPYAGKTGEGVVYIFRGSLGGLREEPSLAIEASSVGPGLKSFGYSLSGGVDIDGNLYPDLAVGAFESDAATVFRSVPVIDIITSVLSVRQKVVDPETRRCYTGDGGRAACFNVMLCVEYGGHGVPDTQDFLVDVVLDGPLLPLQRAVLKQDKSQLAMSLLKRQTSCLMLDVHLKDEIRDKLTPISVEAILSLRLPKQPISGQLFPVLRPDAETHLSTQVNMSRNCGLDDVCVPDLTVQAHGSTTTIYVGDTTSIVLDITVSNRGEESYESQLFVLVPEEVDYVGAQRMGTNTPAMCSYTAAGTGGTINCGVGNPLKADSTVVLQLRFLAANLNGSRSFLDFPVFANSSTPDDMSTTADNQVVFSAQVVVEADVTVKGASLPRDMWLDSTFVRGEDSGKDRPADNLDTDVEAEPVISEIKHVYEVRNHGPSDVGQTIATVLWPSTTEDRSVTVAVPEVSLKSQQGYCLVDNATTLMCGNVGDCYTISCIVNELRSGDGFVLDITSEIEDVQVSSVGNTTQDRLVSSVRVVVMDMPYRISPTALPTAETNVTTTIILPRPVTRKKGVKAWIIASAALSGLLLLVAIVLILYRLGFFDRKKVSKEDDIFDAHDKDLDSGIQEDEDGSTLKGP</sequence>
<dbReference type="Gene3D" id="2.60.40.1530">
    <property type="entry name" value="ntegrin, alpha v. Chain A, domain 4"/>
    <property type="match status" value="1"/>
</dbReference>
<dbReference type="GO" id="GO:0007160">
    <property type="term" value="P:cell-matrix adhesion"/>
    <property type="evidence" value="ECO:0007669"/>
    <property type="project" value="TreeGrafter"/>
</dbReference>
<evidence type="ECO:0000256" key="7">
    <source>
        <dbReference type="ARBA" id="ARBA00022989"/>
    </source>
</evidence>
<dbReference type="OrthoDB" id="5317514at2759"/>
<evidence type="ECO:0000256" key="13">
    <source>
        <dbReference type="SAM" id="SignalP"/>
    </source>
</evidence>
<dbReference type="InterPro" id="IPR018184">
    <property type="entry name" value="Integrin_alpha_C_CS"/>
</dbReference>
<evidence type="ECO:0000256" key="3">
    <source>
        <dbReference type="ARBA" id="ARBA00022692"/>
    </source>
</evidence>
<protein>
    <submittedName>
        <fullName evidence="17">ITGA8 protein</fullName>
    </submittedName>
</protein>
<dbReference type="InterPro" id="IPR048285">
    <property type="entry name" value="Integrin_alpha_Ig-like_2"/>
</dbReference>
<accession>A0A8J9W253</accession>
<feature type="signal peptide" evidence="13">
    <location>
        <begin position="1"/>
        <end position="24"/>
    </location>
</feature>
<dbReference type="PRINTS" id="PR01185">
    <property type="entry name" value="INTEGRINA"/>
</dbReference>
<dbReference type="SMART" id="SM00191">
    <property type="entry name" value="Int_alpha"/>
    <property type="match status" value="6"/>
</dbReference>
<dbReference type="Proteomes" id="UP000838412">
    <property type="component" value="Chromosome 10"/>
</dbReference>
<evidence type="ECO:0000256" key="10">
    <source>
        <dbReference type="ARBA" id="ARBA00023170"/>
    </source>
</evidence>
<dbReference type="EMBL" id="OV696695">
    <property type="protein sequence ID" value="CAH1237974.1"/>
    <property type="molecule type" value="Genomic_DNA"/>
</dbReference>
<reference evidence="17" key="1">
    <citation type="submission" date="2022-01" db="EMBL/GenBank/DDBJ databases">
        <authorList>
            <person name="Braso-Vives M."/>
        </authorList>
    </citation>
    <scope>NUCLEOTIDE SEQUENCE</scope>
</reference>
<dbReference type="InterPro" id="IPR000413">
    <property type="entry name" value="Integrin_alpha"/>
</dbReference>
<evidence type="ECO:0000256" key="6">
    <source>
        <dbReference type="ARBA" id="ARBA00022889"/>
    </source>
</evidence>
<dbReference type="PROSITE" id="PS00242">
    <property type="entry name" value="INTEGRIN_ALPHA"/>
    <property type="match status" value="1"/>
</dbReference>
<comment type="subcellular location">
    <subcellularLocation>
        <location evidence="1">Membrane</location>
        <topology evidence="1">Single-pass type I membrane protein</topology>
    </subcellularLocation>
</comment>
<keyword evidence="6" id="KW-0130">Cell adhesion</keyword>
<dbReference type="InterPro" id="IPR013649">
    <property type="entry name" value="Integrin_alpha_Ig-like_1"/>
</dbReference>
<dbReference type="InterPro" id="IPR028994">
    <property type="entry name" value="Integrin_alpha_N"/>
</dbReference>
<dbReference type="Pfam" id="PF20805">
    <property type="entry name" value="Integrin_A_Ig_2"/>
    <property type="match status" value="1"/>
</dbReference>
<evidence type="ECO:0000313" key="17">
    <source>
        <dbReference type="EMBL" id="CAH1237974.1"/>
    </source>
</evidence>
<evidence type="ECO:0000256" key="4">
    <source>
        <dbReference type="ARBA" id="ARBA00022729"/>
    </source>
</evidence>
<dbReference type="Pfam" id="PF20806">
    <property type="entry name" value="Integrin_A_Ig_3"/>
    <property type="match status" value="1"/>
</dbReference>
<feature type="transmembrane region" description="Helical" evidence="12">
    <location>
        <begin position="949"/>
        <end position="971"/>
    </location>
</feature>
<dbReference type="InterPro" id="IPR032695">
    <property type="entry name" value="Integrin_dom_sf"/>
</dbReference>
<dbReference type="GO" id="GO:0008305">
    <property type="term" value="C:integrin complex"/>
    <property type="evidence" value="ECO:0007669"/>
    <property type="project" value="InterPro"/>
</dbReference>
<evidence type="ECO:0000256" key="1">
    <source>
        <dbReference type="ARBA" id="ARBA00004479"/>
    </source>
</evidence>
<dbReference type="SUPFAM" id="SSF69318">
    <property type="entry name" value="Integrin alpha N-terminal domain"/>
    <property type="match status" value="1"/>
</dbReference>
<dbReference type="GO" id="GO:0005178">
    <property type="term" value="F:integrin binding"/>
    <property type="evidence" value="ECO:0007669"/>
    <property type="project" value="TreeGrafter"/>
</dbReference>
<organism evidence="17 18">
    <name type="scientific">Branchiostoma lanceolatum</name>
    <name type="common">Common lancelet</name>
    <name type="synonym">Amphioxus lanceolatum</name>
    <dbReference type="NCBI Taxonomy" id="7740"/>
    <lineage>
        <taxon>Eukaryota</taxon>
        <taxon>Metazoa</taxon>
        <taxon>Chordata</taxon>
        <taxon>Cephalochordata</taxon>
        <taxon>Leptocardii</taxon>
        <taxon>Amphioxiformes</taxon>
        <taxon>Branchiostomatidae</taxon>
        <taxon>Branchiostoma</taxon>
    </lineage>
</organism>
<keyword evidence="8" id="KW-0401">Integrin</keyword>
<keyword evidence="11" id="KW-0325">Glycoprotein</keyword>
<dbReference type="GO" id="GO:0007229">
    <property type="term" value="P:integrin-mediated signaling pathway"/>
    <property type="evidence" value="ECO:0007669"/>
    <property type="project" value="UniProtKB-KW"/>
</dbReference>
<dbReference type="InterPro" id="IPR048286">
    <property type="entry name" value="Integrin_alpha_Ig-like_3"/>
</dbReference>
<evidence type="ECO:0000256" key="2">
    <source>
        <dbReference type="ARBA" id="ARBA00008054"/>
    </source>
</evidence>
<feature type="chain" id="PRO_5044492566" evidence="13">
    <location>
        <begin position="25"/>
        <end position="1011"/>
    </location>
</feature>
<dbReference type="Gene3D" id="2.130.10.130">
    <property type="entry name" value="Integrin alpha, N-terminal"/>
    <property type="match status" value="1"/>
</dbReference>
<dbReference type="Gene3D" id="1.20.5.930">
    <property type="entry name" value="Bicelle-embedded integrin alpha(iib) transmembrane segment"/>
    <property type="match status" value="1"/>
</dbReference>